<protein>
    <submittedName>
        <fullName evidence="2">Uncharacterized protein</fullName>
    </submittedName>
</protein>
<proteinExistence type="predicted"/>
<sequence>MASKHLLRLIYMTCIFMIASATKLDRRDDCIPAEIINSLNGKKEIICVDENIGTNILTQMYNS</sequence>
<keyword evidence="3" id="KW-1185">Reference proteome</keyword>
<dbReference type="EMBL" id="JASJQH010000014">
    <property type="protein sequence ID" value="KAK9768531.1"/>
    <property type="molecule type" value="Genomic_DNA"/>
</dbReference>
<accession>A0ABR2X478</accession>
<reference evidence="2 3" key="1">
    <citation type="submission" date="2023-04" db="EMBL/GenBank/DDBJ databases">
        <title>Genome of Basidiobolus ranarum AG-B5.</title>
        <authorList>
            <person name="Stajich J.E."/>
            <person name="Carter-House D."/>
            <person name="Gryganskyi A."/>
        </authorList>
    </citation>
    <scope>NUCLEOTIDE SEQUENCE [LARGE SCALE GENOMIC DNA]</scope>
    <source>
        <strain evidence="2 3">AG-B5</strain>
    </source>
</reference>
<evidence type="ECO:0000256" key="1">
    <source>
        <dbReference type="SAM" id="SignalP"/>
    </source>
</evidence>
<feature type="chain" id="PRO_5046223953" evidence="1">
    <location>
        <begin position="22"/>
        <end position="63"/>
    </location>
</feature>
<feature type="signal peptide" evidence="1">
    <location>
        <begin position="1"/>
        <end position="21"/>
    </location>
</feature>
<name>A0ABR2X478_9FUNG</name>
<organism evidence="2 3">
    <name type="scientific">Basidiobolus ranarum</name>
    <dbReference type="NCBI Taxonomy" id="34480"/>
    <lineage>
        <taxon>Eukaryota</taxon>
        <taxon>Fungi</taxon>
        <taxon>Fungi incertae sedis</taxon>
        <taxon>Zoopagomycota</taxon>
        <taxon>Entomophthoromycotina</taxon>
        <taxon>Basidiobolomycetes</taxon>
        <taxon>Basidiobolales</taxon>
        <taxon>Basidiobolaceae</taxon>
        <taxon>Basidiobolus</taxon>
    </lineage>
</organism>
<comment type="caution">
    <text evidence="2">The sequence shown here is derived from an EMBL/GenBank/DDBJ whole genome shotgun (WGS) entry which is preliminary data.</text>
</comment>
<keyword evidence="1" id="KW-0732">Signal</keyword>
<dbReference type="Proteomes" id="UP001479436">
    <property type="component" value="Unassembled WGS sequence"/>
</dbReference>
<gene>
    <name evidence="2" type="ORF">K7432_000743</name>
</gene>
<evidence type="ECO:0000313" key="2">
    <source>
        <dbReference type="EMBL" id="KAK9768531.1"/>
    </source>
</evidence>
<evidence type="ECO:0000313" key="3">
    <source>
        <dbReference type="Proteomes" id="UP001479436"/>
    </source>
</evidence>